<evidence type="ECO:0000256" key="5">
    <source>
        <dbReference type="ARBA" id="ARBA00070588"/>
    </source>
</evidence>
<keyword evidence="4" id="KW-0574">Periplasm</keyword>
<dbReference type="PROSITE" id="PS50914">
    <property type="entry name" value="BON"/>
    <property type="match status" value="1"/>
</dbReference>
<dbReference type="Proteomes" id="UP000006690">
    <property type="component" value="Chromosome"/>
</dbReference>
<dbReference type="AlphaFoldDB" id="A0A0H3KWB8"/>
<evidence type="ECO:0000259" key="7">
    <source>
        <dbReference type="PROSITE" id="PS50914"/>
    </source>
</evidence>
<dbReference type="KEGG" id="paj:PAJ_1394"/>
<feature type="chain" id="PRO_5002613990" description="Osmotically-inducible protein Y" evidence="6">
    <location>
        <begin position="31"/>
        <end position="110"/>
    </location>
</feature>
<feature type="signal peptide" evidence="6">
    <location>
        <begin position="1"/>
        <end position="30"/>
    </location>
</feature>
<dbReference type="SMART" id="SM00749">
    <property type="entry name" value="BON"/>
    <property type="match status" value="1"/>
</dbReference>
<dbReference type="eggNOG" id="COG2823">
    <property type="taxonomic scope" value="Bacteria"/>
</dbReference>
<keyword evidence="2 6" id="KW-0732">Signal</keyword>
<evidence type="ECO:0000256" key="1">
    <source>
        <dbReference type="ARBA" id="ARBA00004418"/>
    </source>
</evidence>
<dbReference type="InterPro" id="IPR007055">
    <property type="entry name" value="BON_dom"/>
</dbReference>
<reference evidence="9" key="1">
    <citation type="journal article" date="2012" name="Appl. Microbiol. Biotechnol.">
        <title>The complete genome sequence of Pantoea ananatis AJ13355, an organism with great biotechnological potential.</title>
        <authorList>
            <person name="Hara Y."/>
            <person name="Kadotani N."/>
            <person name="Izui H."/>
            <person name="Katashkina J.I."/>
            <person name="Kuvaeva T.M."/>
            <person name="Andreeva I.G."/>
            <person name="Golubeva L.I."/>
            <person name="Malko D.B."/>
            <person name="Makeev V.J."/>
            <person name="Mashko S.V."/>
            <person name="Kozlov Y.I."/>
        </authorList>
    </citation>
    <scope>NUCLEOTIDE SEQUENCE [LARGE SCALE GENOMIC DNA]</scope>
    <source>
        <strain evidence="9">AJ13355</strain>
    </source>
</reference>
<protein>
    <recommendedName>
        <fullName evidence="5">Osmotically-inducible protein Y</fullName>
    </recommendedName>
</protein>
<dbReference type="InterPro" id="IPR051686">
    <property type="entry name" value="Lipoprotein_DolP"/>
</dbReference>
<dbReference type="PATRIC" id="fig|932677.3.peg.1627"/>
<organism evidence="8 9">
    <name type="scientific">Pantoea ananatis (strain AJ13355)</name>
    <dbReference type="NCBI Taxonomy" id="932677"/>
    <lineage>
        <taxon>Bacteria</taxon>
        <taxon>Pseudomonadati</taxon>
        <taxon>Pseudomonadota</taxon>
        <taxon>Gammaproteobacteria</taxon>
        <taxon>Enterobacterales</taxon>
        <taxon>Erwiniaceae</taxon>
        <taxon>Pantoea</taxon>
    </lineage>
</organism>
<evidence type="ECO:0000256" key="2">
    <source>
        <dbReference type="ARBA" id="ARBA00022729"/>
    </source>
</evidence>
<evidence type="ECO:0000313" key="8">
    <source>
        <dbReference type="EMBL" id="BAK11474.1"/>
    </source>
</evidence>
<dbReference type="PANTHER" id="PTHR34606:SF16">
    <property type="entry name" value="BON DOMAIN-CONTAINING PROTEIN"/>
    <property type="match status" value="1"/>
</dbReference>
<evidence type="ECO:0000256" key="3">
    <source>
        <dbReference type="ARBA" id="ARBA00022737"/>
    </source>
</evidence>
<evidence type="ECO:0000313" key="9">
    <source>
        <dbReference type="Proteomes" id="UP000006690"/>
    </source>
</evidence>
<accession>A0A0H3KWB8</accession>
<feature type="domain" description="BON" evidence="7">
    <location>
        <begin position="43"/>
        <end position="110"/>
    </location>
</feature>
<dbReference type="InterPro" id="IPR014004">
    <property type="entry name" value="Transpt-assoc_nodulatn_dom_bac"/>
</dbReference>
<comment type="subcellular location">
    <subcellularLocation>
        <location evidence="1">Periplasm</location>
    </subcellularLocation>
</comment>
<dbReference type="PANTHER" id="PTHR34606">
    <property type="entry name" value="BON DOMAIN-CONTAINING PROTEIN"/>
    <property type="match status" value="1"/>
</dbReference>
<gene>
    <name evidence="8" type="primary">osmY</name>
    <name evidence="8" type="ordered locus">PAJ_1394</name>
</gene>
<dbReference type="PROSITE" id="PS51257">
    <property type="entry name" value="PROKAR_LIPOPROTEIN"/>
    <property type="match status" value="1"/>
</dbReference>
<dbReference type="GO" id="GO:0042597">
    <property type="term" value="C:periplasmic space"/>
    <property type="evidence" value="ECO:0007669"/>
    <property type="project" value="UniProtKB-SubCell"/>
</dbReference>
<evidence type="ECO:0000256" key="4">
    <source>
        <dbReference type="ARBA" id="ARBA00022764"/>
    </source>
</evidence>
<dbReference type="EMBL" id="AP012032">
    <property type="protein sequence ID" value="BAK11474.1"/>
    <property type="molecule type" value="Genomic_DNA"/>
</dbReference>
<name>A0A0H3KWB8_PANAA</name>
<proteinExistence type="predicted"/>
<dbReference type="HOGENOM" id="CLU_098552_3_0_6"/>
<evidence type="ECO:0000256" key="6">
    <source>
        <dbReference type="SAM" id="SignalP"/>
    </source>
</evidence>
<sequence>MTGREAMKWFKVLASAMVAAVVALTLSACAPTPTKEGTGGYIDDTVITTKVKAELLKDESLKSTEINVETFKGKVQLSGFVSSPQMANHAVQVTRSVAGVRSVVNNMQIK</sequence>
<dbReference type="Pfam" id="PF04972">
    <property type="entry name" value="BON"/>
    <property type="match status" value="1"/>
</dbReference>
<dbReference type="FunFam" id="3.30.1340.30:FF:000001">
    <property type="entry name" value="Molecular chaperone OsmY"/>
    <property type="match status" value="1"/>
</dbReference>
<keyword evidence="3" id="KW-0677">Repeat</keyword>
<dbReference type="Gene3D" id="3.30.1340.30">
    <property type="match status" value="1"/>
</dbReference>